<comment type="caution">
    <text evidence="9">The sequence shown here is derived from an EMBL/GenBank/DDBJ whole genome shotgun (WGS) entry which is preliminary data.</text>
</comment>
<dbReference type="PANTHER" id="PTHR22600">
    <property type="entry name" value="BETA-HEXOSAMINIDASE"/>
    <property type="match status" value="1"/>
</dbReference>
<evidence type="ECO:0000256" key="4">
    <source>
        <dbReference type="ARBA" id="ARBA00022801"/>
    </source>
</evidence>
<proteinExistence type="inferred from homology"/>
<dbReference type="CDD" id="cd06563">
    <property type="entry name" value="GH20_chitobiase-like"/>
    <property type="match status" value="1"/>
</dbReference>
<evidence type="ECO:0000256" key="6">
    <source>
        <dbReference type="SAM" id="SignalP"/>
    </source>
</evidence>
<dbReference type="InterPro" id="IPR015882">
    <property type="entry name" value="HEX_bac_N"/>
</dbReference>
<keyword evidence="5 9" id="KW-0326">Glycosidase</keyword>
<dbReference type="RefSeq" id="WP_310005214.1">
    <property type="nucleotide sequence ID" value="NZ_JAVDTX010000002.1"/>
</dbReference>
<comment type="catalytic activity">
    <reaction evidence="1">
        <text>Hydrolysis of terminal non-reducing N-acetyl-D-hexosamine residues in N-acetyl-beta-D-hexosaminides.</text>
        <dbReference type="EC" id="3.2.1.52"/>
    </reaction>
</comment>
<dbReference type="SUPFAM" id="SSF51445">
    <property type="entry name" value="(Trans)glycosidases"/>
    <property type="match status" value="1"/>
</dbReference>
<dbReference type="Proteomes" id="UP001261871">
    <property type="component" value="Unassembled WGS sequence"/>
</dbReference>
<evidence type="ECO:0000256" key="2">
    <source>
        <dbReference type="ARBA" id="ARBA00006285"/>
    </source>
</evidence>
<evidence type="ECO:0000313" key="9">
    <source>
        <dbReference type="EMBL" id="MDR6844647.1"/>
    </source>
</evidence>
<dbReference type="EMBL" id="JAVDTX010000002">
    <property type="protein sequence ID" value="MDR6844647.1"/>
    <property type="molecule type" value="Genomic_DNA"/>
</dbReference>
<dbReference type="Gene3D" id="3.20.20.80">
    <property type="entry name" value="Glycosidases"/>
    <property type="match status" value="1"/>
</dbReference>
<feature type="domain" description="Glycoside hydrolase family 20 catalytic" evidence="7">
    <location>
        <begin position="149"/>
        <end position="513"/>
    </location>
</feature>
<dbReference type="PRINTS" id="PR00738">
    <property type="entry name" value="GLHYDRLASE20"/>
</dbReference>
<keyword evidence="4 9" id="KW-0378">Hydrolase</keyword>
<organism evidence="9 10">
    <name type="scientific">Flavobacterium granuli</name>
    <dbReference type="NCBI Taxonomy" id="280093"/>
    <lineage>
        <taxon>Bacteria</taxon>
        <taxon>Pseudomonadati</taxon>
        <taxon>Bacteroidota</taxon>
        <taxon>Flavobacteriia</taxon>
        <taxon>Flavobacteriales</taxon>
        <taxon>Flavobacteriaceae</taxon>
        <taxon>Flavobacterium</taxon>
    </lineage>
</organism>
<feature type="chain" id="PRO_5045174806" description="beta-N-acetylhexosaminidase" evidence="6">
    <location>
        <begin position="19"/>
        <end position="554"/>
    </location>
</feature>
<evidence type="ECO:0000259" key="8">
    <source>
        <dbReference type="Pfam" id="PF02838"/>
    </source>
</evidence>
<dbReference type="PANTHER" id="PTHR22600:SF57">
    <property type="entry name" value="BETA-N-ACETYLHEXOSAMINIDASE"/>
    <property type="match status" value="1"/>
</dbReference>
<keyword evidence="10" id="KW-1185">Reference proteome</keyword>
<dbReference type="InterPro" id="IPR015883">
    <property type="entry name" value="Glyco_hydro_20_cat"/>
</dbReference>
<accession>A0ABU1S154</accession>
<comment type="similarity">
    <text evidence="2">Belongs to the glycosyl hydrolase 20 family.</text>
</comment>
<dbReference type="Pfam" id="PF00728">
    <property type="entry name" value="Glyco_hydro_20"/>
    <property type="match status" value="1"/>
</dbReference>
<feature type="domain" description="Beta-hexosaminidase bacterial type N-terminal" evidence="8">
    <location>
        <begin position="21"/>
        <end position="145"/>
    </location>
</feature>
<evidence type="ECO:0000256" key="5">
    <source>
        <dbReference type="ARBA" id="ARBA00023295"/>
    </source>
</evidence>
<evidence type="ECO:0000256" key="3">
    <source>
        <dbReference type="ARBA" id="ARBA00012663"/>
    </source>
</evidence>
<dbReference type="InterPro" id="IPR029018">
    <property type="entry name" value="Hex-like_dom2"/>
</dbReference>
<name>A0ABU1S154_9FLAO</name>
<sequence length="554" mass="63057">MVRSFIVTLLFCSAMSFAQEVNIIPQPVQVTRNTGSFVINAKTSLVVSNNEDKRTASFLNKYLLDYYGFKLPIVKIADKNCIELKSLKGIDGLKSEGYSLKSDNKGVVINGNSPIGTFYGMQTLIQLLPVEKSNNLVIASVDVKDEPRFVYRGSMLDVARHFFPVAFVKKYIDYLALHKMNYFHWHLTEDQGWRIEIKKYPKLTEIGSKRNGSIIGRYPGTGSDNTPEGGFYTQEEVKDIVKYASDRFVTVIPEIEMPGHSSAAIAAYPELSCFPNEKTELSDKMISNKSKQELANGKTKIVQETWGVFTDVYAPTEYTFKFLQDVIDEIVPLFPGKYIHVGGDESPKDAWKRSEFCQNMIKEKGLKDEHELQSYFIQRMEKYINGKGKTLIGWDEILEGGLAPNAIVMSWRGENGGITAAKEKHQVIMTPGSHVYLDHSQTKNDKEVTIGGFTNLEKIYSYEPIPKELNEEEAKYVLGAQGNVWTEYMQTPAKVEYQIFPRLSALSEVLWSPKVNKNWAVFQTKIETQKKRYTMWGANYFIEYQTVLPKTFNN</sequence>
<dbReference type="InterPro" id="IPR017853">
    <property type="entry name" value="GH"/>
</dbReference>
<dbReference type="InterPro" id="IPR025705">
    <property type="entry name" value="Beta_hexosaminidase_sua/sub"/>
</dbReference>
<evidence type="ECO:0000313" key="10">
    <source>
        <dbReference type="Proteomes" id="UP001261871"/>
    </source>
</evidence>
<dbReference type="EC" id="3.2.1.52" evidence="3"/>
<protein>
    <recommendedName>
        <fullName evidence="3">beta-N-acetylhexosaminidase</fullName>
        <ecNumber evidence="3">3.2.1.52</ecNumber>
    </recommendedName>
</protein>
<dbReference type="GO" id="GO:0004563">
    <property type="term" value="F:beta-N-acetylhexosaminidase activity"/>
    <property type="evidence" value="ECO:0007669"/>
    <property type="project" value="UniProtKB-EC"/>
</dbReference>
<evidence type="ECO:0000259" key="7">
    <source>
        <dbReference type="Pfam" id="PF00728"/>
    </source>
</evidence>
<dbReference type="Gene3D" id="3.30.379.10">
    <property type="entry name" value="Chitobiase/beta-hexosaminidase domain 2-like"/>
    <property type="match status" value="1"/>
</dbReference>
<reference evidence="9 10" key="1">
    <citation type="submission" date="2023-07" db="EMBL/GenBank/DDBJ databases">
        <title>Sorghum-associated microbial communities from plants grown in Nebraska, USA.</title>
        <authorList>
            <person name="Schachtman D."/>
        </authorList>
    </citation>
    <scope>NUCLEOTIDE SEQUENCE [LARGE SCALE GENOMIC DNA]</scope>
    <source>
        <strain evidence="9 10">BE124</strain>
    </source>
</reference>
<keyword evidence="6" id="KW-0732">Signal</keyword>
<feature type="signal peptide" evidence="6">
    <location>
        <begin position="1"/>
        <end position="18"/>
    </location>
</feature>
<dbReference type="Pfam" id="PF02838">
    <property type="entry name" value="Glyco_hydro_20b"/>
    <property type="match status" value="1"/>
</dbReference>
<gene>
    <name evidence="9" type="ORF">J2W95_001338</name>
</gene>
<evidence type="ECO:0000256" key="1">
    <source>
        <dbReference type="ARBA" id="ARBA00001231"/>
    </source>
</evidence>
<dbReference type="SUPFAM" id="SSF55545">
    <property type="entry name" value="beta-N-acetylhexosaminidase-like domain"/>
    <property type="match status" value="1"/>
</dbReference>